<evidence type="ECO:0000256" key="2">
    <source>
        <dbReference type="ARBA" id="ARBA00022553"/>
    </source>
</evidence>
<name>A0A1M5UII2_9FIRM</name>
<accession>A0A1M5UII2</accession>
<evidence type="ECO:0000256" key="5">
    <source>
        <dbReference type="ARBA" id="ARBA00022982"/>
    </source>
</evidence>
<evidence type="ECO:0000259" key="8">
    <source>
        <dbReference type="SMART" id="SM00900"/>
    </source>
</evidence>
<protein>
    <recommendedName>
        <fullName evidence="6">Ion-translocating oxidoreductase complex subunit G</fullName>
        <ecNumber evidence="6">7.-.-.-</ecNumber>
    </recommendedName>
    <alternativeName>
        <fullName evidence="6">Rnf electron transport complex subunit G</fullName>
    </alternativeName>
</protein>
<keyword evidence="6" id="KW-1278">Translocase</keyword>
<feature type="modified residue" description="FMN phosphoryl threonine" evidence="6">
    <location>
        <position position="166"/>
    </location>
</feature>
<keyword evidence="6 7" id="KW-0472">Membrane</keyword>
<evidence type="ECO:0000256" key="1">
    <source>
        <dbReference type="ARBA" id="ARBA00022448"/>
    </source>
</evidence>
<dbReference type="OrthoDB" id="9794010at2"/>
<dbReference type="GO" id="GO:0022900">
    <property type="term" value="P:electron transport chain"/>
    <property type="evidence" value="ECO:0007669"/>
    <property type="project" value="UniProtKB-UniRule"/>
</dbReference>
<keyword evidence="3 6" id="KW-0285">Flavoprotein</keyword>
<evidence type="ECO:0000256" key="6">
    <source>
        <dbReference type="HAMAP-Rule" id="MF_00479"/>
    </source>
</evidence>
<dbReference type="PIRSF" id="PIRSF006091">
    <property type="entry name" value="E_trnsport_RnfG"/>
    <property type="match status" value="1"/>
</dbReference>
<dbReference type="RefSeq" id="WP_073076071.1">
    <property type="nucleotide sequence ID" value="NZ_FQXV01000001.1"/>
</dbReference>
<keyword evidence="10" id="KW-1185">Reference proteome</keyword>
<keyword evidence="6 7" id="KW-1133">Transmembrane helix</keyword>
<comment type="function">
    <text evidence="6">Part of a membrane-bound complex that couples electron transfer with translocation of ions across the membrane.</text>
</comment>
<keyword evidence="2 6" id="KW-0597">Phosphoprotein</keyword>
<dbReference type="InterPro" id="IPR010209">
    <property type="entry name" value="Ion_transpt_RnfG/RsxG"/>
</dbReference>
<dbReference type="HAMAP" id="MF_00479">
    <property type="entry name" value="RsxG_RnfG"/>
    <property type="match status" value="1"/>
</dbReference>
<dbReference type="Proteomes" id="UP000183995">
    <property type="component" value="Unassembled WGS sequence"/>
</dbReference>
<dbReference type="EC" id="7.-.-.-" evidence="6"/>
<evidence type="ECO:0000313" key="10">
    <source>
        <dbReference type="Proteomes" id="UP000183995"/>
    </source>
</evidence>
<feature type="transmembrane region" description="Helical" evidence="7">
    <location>
        <begin position="15"/>
        <end position="39"/>
    </location>
</feature>
<reference evidence="9 10" key="1">
    <citation type="submission" date="2016-11" db="EMBL/GenBank/DDBJ databases">
        <authorList>
            <person name="Jaros S."/>
            <person name="Januszkiewicz K."/>
            <person name="Wedrychowicz H."/>
        </authorList>
    </citation>
    <scope>NUCLEOTIDE SEQUENCE [LARGE SCALE GENOMIC DNA]</scope>
    <source>
        <strain evidence="9 10">DSM 10068</strain>
    </source>
</reference>
<evidence type="ECO:0000256" key="7">
    <source>
        <dbReference type="SAM" id="Phobius"/>
    </source>
</evidence>
<evidence type="ECO:0000256" key="4">
    <source>
        <dbReference type="ARBA" id="ARBA00022643"/>
    </source>
</evidence>
<comment type="subcellular location">
    <subcellularLocation>
        <location evidence="6">Cell membrane</location>
        <topology evidence="6">Single-pass membrane protein</topology>
    </subcellularLocation>
</comment>
<organism evidence="9 10">
    <name type="scientific">Sporobacter termitidis DSM 10068</name>
    <dbReference type="NCBI Taxonomy" id="1123282"/>
    <lineage>
        <taxon>Bacteria</taxon>
        <taxon>Bacillati</taxon>
        <taxon>Bacillota</taxon>
        <taxon>Clostridia</taxon>
        <taxon>Eubacteriales</taxon>
        <taxon>Oscillospiraceae</taxon>
        <taxon>Sporobacter</taxon>
    </lineage>
</organism>
<comment type="similarity">
    <text evidence="6">Belongs to the RnfG family.</text>
</comment>
<keyword evidence="4 6" id="KW-0288">FMN</keyword>
<dbReference type="SMART" id="SM00900">
    <property type="entry name" value="FMN_bind"/>
    <property type="match status" value="1"/>
</dbReference>
<comment type="cofactor">
    <cofactor evidence="6">
        <name>FMN</name>
        <dbReference type="ChEBI" id="CHEBI:58210"/>
    </cofactor>
</comment>
<proteinExistence type="inferred from homology"/>
<evidence type="ECO:0000313" key="9">
    <source>
        <dbReference type="EMBL" id="SHH62731.1"/>
    </source>
</evidence>
<dbReference type="STRING" id="1123282.SAMN02745823_00539"/>
<dbReference type="InterPro" id="IPR007329">
    <property type="entry name" value="FMN-bd"/>
</dbReference>
<dbReference type="GO" id="GO:0005886">
    <property type="term" value="C:plasma membrane"/>
    <property type="evidence" value="ECO:0007669"/>
    <property type="project" value="UniProtKB-SubCell"/>
</dbReference>
<dbReference type="EMBL" id="FQXV01000001">
    <property type="protein sequence ID" value="SHH62731.1"/>
    <property type="molecule type" value="Genomic_DNA"/>
</dbReference>
<dbReference type="PANTHER" id="PTHR36118:SF1">
    <property type="entry name" value="ION-TRANSLOCATING OXIDOREDUCTASE COMPLEX SUBUNIT G"/>
    <property type="match status" value="1"/>
</dbReference>
<dbReference type="GO" id="GO:0010181">
    <property type="term" value="F:FMN binding"/>
    <property type="evidence" value="ECO:0007669"/>
    <property type="project" value="InterPro"/>
</dbReference>
<keyword evidence="5 6" id="KW-0249">Electron transport</keyword>
<feature type="domain" description="FMN-binding" evidence="8">
    <location>
        <begin position="95"/>
        <end position="183"/>
    </location>
</feature>
<dbReference type="PANTHER" id="PTHR36118">
    <property type="entry name" value="ION-TRANSLOCATING OXIDOREDUCTASE COMPLEX SUBUNIT G"/>
    <property type="match status" value="1"/>
</dbReference>
<evidence type="ECO:0000256" key="3">
    <source>
        <dbReference type="ARBA" id="ARBA00022630"/>
    </source>
</evidence>
<keyword evidence="1 6" id="KW-0813">Transport</keyword>
<keyword evidence="6 7" id="KW-0812">Transmembrane</keyword>
<dbReference type="GO" id="GO:0009055">
    <property type="term" value="F:electron transfer activity"/>
    <property type="evidence" value="ECO:0007669"/>
    <property type="project" value="InterPro"/>
</dbReference>
<dbReference type="Pfam" id="PF04205">
    <property type="entry name" value="FMN_bind"/>
    <property type="match status" value="1"/>
</dbReference>
<comment type="subunit">
    <text evidence="6">The complex is composed of six subunits: RnfA, RnfB, RnfC, RnfD, RnfE and RnfG.</text>
</comment>
<keyword evidence="6" id="KW-1003">Cell membrane</keyword>
<gene>
    <name evidence="6" type="primary">rnfG</name>
    <name evidence="9" type="ORF">SAMN02745823_00539</name>
</gene>
<dbReference type="AlphaFoldDB" id="A0A1M5UII2"/>
<sequence>MSEAHEARAEKKSGILAIALNLTVACIVSGVILAVAYFITHPVAVQKQKEADALALQTLVPAATSFVPVDGQDNMTVAKNGDTVVAYVVEEAPRGYESAVEMLVAVSSDGKVLNFSITSNKETPGLGTKASEPAFMDQFIGKTSEHLAVTKDPANKEDVQAITGATITSKAVTKGVKAAVDEVAAYTGGK</sequence>